<sequence length="169" mass="19843">MTKYNQQFKQQVIEFYLQNDKNYSFTQRHFQLSKKTLTRWIAQFNHNGINGLAVIGKKQKYSPEFKLTVIQAVKKGQFSAESASLHFGIANSGSISQWLHIFEEQGINGLLPKPKGRPTMKPKYPKMPPPPKTKEERLRYRILELEAENAYLKKLREFNQQKMRQKQPS</sequence>
<organism evidence="4 5">
    <name type="scientific">Actinobacillus pleuropneumoniae</name>
    <name type="common">Haemophilus pleuropneumoniae</name>
    <dbReference type="NCBI Taxonomy" id="715"/>
    <lineage>
        <taxon>Bacteria</taxon>
        <taxon>Pseudomonadati</taxon>
        <taxon>Pseudomonadota</taxon>
        <taxon>Gammaproteobacteria</taxon>
        <taxon>Pasteurellales</taxon>
        <taxon>Pasteurellaceae</taxon>
        <taxon>Actinobacillus</taxon>
    </lineage>
</organism>
<dbReference type="Gene3D" id="1.10.10.10">
    <property type="entry name" value="Winged helix-like DNA-binding domain superfamily/Winged helix DNA-binding domain"/>
    <property type="match status" value="2"/>
</dbReference>
<dbReference type="PANTHER" id="PTHR33795">
    <property type="entry name" value="INSERTION ELEMENT IS150 PROTEIN INSJ"/>
    <property type="match status" value="1"/>
</dbReference>
<dbReference type="PANTHER" id="PTHR33795:SF1">
    <property type="entry name" value="INSERTION ELEMENT IS150 PROTEIN INSJ"/>
    <property type="match status" value="1"/>
</dbReference>
<evidence type="ECO:0000313" key="5">
    <source>
        <dbReference type="Proteomes" id="UP000275510"/>
    </source>
</evidence>
<dbReference type="InterPro" id="IPR009057">
    <property type="entry name" value="Homeodomain-like_sf"/>
</dbReference>
<dbReference type="GO" id="GO:0043565">
    <property type="term" value="F:sequence-specific DNA binding"/>
    <property type="evidence" value="ECO:0007669"/>
    <property type="project" value="InterPro"/>
</dbReference>
<dbReference type="AlphaFoldDB" id="A0A3S4YBG7"/>
<dbReference type="SUPFAM" id="SSF46689">
    <property type="entry name" value="Homeodomain-like"/>
    <property type="match status" value="1"/>
</dbReference>
<dbReference type="InterPro" id="IPR010921">
    <property type="entry name" value="Trp_repressor/repl_initiator"/>
</dbReference>
<dbReference type="Pfam" id="PF13518">
    <property type="entry name" value="HTH_28"/>
    <property type="match status" value="2"/>
</dbReference>
<dbReference type="EMBL" id="LR134515">
    <property type="protein sequence ID" value="VEJ17456.1"/>
    <property type="molecule type" value="Genomic_DNA"/>
</dbReference>
<evidence type="ECO:0000259" key="3">
    <source>
        <dbReference type="Pfam" id="PF13518"/>
    </source>
</evidence>
<dbReference type="SUPFAM" id="SSF48295">
    <property type="entry name" value="TrpR-like"/>
    <property type="match status" value="1"/>
</dbReference>
<dbReference type="InterPro" id="IPR036388">
    <property type="entry name" value="WH-like_DNA-bd_sf"/>
</dbReference>
<dbReference type="InterPro" id="IPR055247">
    <property type="entry name" value="InsJ-like_HTH"/>
</dbReference>
<evidence type="ECO:0000256" key="2">
    <source>
        <dbReference type="SAM" id="MobiDB-lite"/>
    </source>
</evidence>
<feature type="region of interest" description="Disordered" evidence="2">
    <location>
        <begin position="110"/>
        <end position="135"/>
    </location>
</feature>
<feature type="compositionally biased region" description="Basic residues" evidence="2">
    <location>
        <begin position="114"/>
        <end position="124"/>
    </location>
</feature>
<dbReference type="Proteomes" id="UP000275510">
    <property type="component" value="Chromosome"/>
</dbReference>
<name>A0A3S4YBG7_ACTPL</name>
<evidence type="ECO:0000256" key="1">
    <source>
        <dbReference type="ARBA" id="ARBA00038232"/>
    </source>
</evidence>
<reference evidence="4 5" key="1">
    <citation type="submission" date="2018-12" db="EMBL/GenBank/DDBJ databases">
        <authorList>
            <consortium name="Pathogen Informatics"/>
        </authorList>
    </citation>
    <scope>NUCLEOTIDE SEQUENCE [LARGE SCALE GENOMIC DNA]</scope>
    <source>
        <strain evidence="4 5">NCTC10976</strain>
    </source>
</reference>
<comment type="similarity">
    <text evidence="1">Belongs to the IS150/IS1296 orfA family.</text>
</comment>
<feature type="domain" description="Insertion element IS150 protein InsJ-like helix-turn-helix" evidence="3">
    <location>
        <begin position="65"/>
        <end position="118"/>
    </location>
</feature>
<feature type="domain" description="Insertion element IS150 protein InsJ-like helix-turn-helix" evidence="3">
    <location>
        <begin position="8"/>
        <end position="52"/>
    </location>
</feature>
<accession>A0A3S4YBG7</accession>
<protein>
    <submittedName>
        <fullName evidence="4">Transposase and inactivated derivative</fullName>
    </submittedName>
</protein>
<proteinExistence type="inferred from homology"/>
<dbReference type="InterPro" id="IPR052057">
    <property type="entry name" value="IS150/IS1296_orfA-like"/>
</dbReference>
<gene>
    <name evidence="4" type="ORF">NCTC10976_01587</name>
</gene>
<evidence type="ECO:0000313" key="4">
    <source>
        <dbReference type="EMBL" id="VEJ17456.1"/>
    </source>
</evidence>